<dbReference type="EMBL" id="JAGMUV010000002">
    <property type="protein sequence ID" value="KAH7170699.1"/>
    <property type="molecule type" value="Genomic_DNA"/>
</dbReference>
<comment type="caution">
    <text evidence="2">The sequence shown here is derived from an EMBL/GenBank/DDBJ whole genome shotgun (WGS) entry which is preliminary data.</text>
</comment>
<gene>
    <name evidence="2" type="ORF">EDB81DRAFT_876720</name>
</gene>
<dbReference type="AlphaFoldDB" id="A0A9P9FQG2"/>
<evidence type="ECO:0000313" key="3">
    <source>
        <dbReference type="Proteomes" id="UP000738349"/>
    </source>
</evidence>
<name>A0A9P9FQG2_9HYPO</name>
<keyword evidence="3" id="KW-1185">Reference proteome</keyword>
<organism evidence="2 3">
    <name type="scientific">Dactylonectria macrodidyma</name>
    <dbReference type="NCBI Taxonomy" id="307937"/>
    <lineage>
        <taxon>Eukaryota</taxon>
        <taxon>Fungi</taxon>
        <taxon>Dikarya</taxon>
        <taxon>Ascomycota</taxon>
        <taxon>Pezizomycotina</taxon>
        <taxon>Sordariomycetes</taxon>
        <taxon>Hypocreomycetidae</taxon>
        <taxon>Hypocreales</taxon>
        <taxon>Nectriaceae</taxon>
        <taxon>Dactylonectria</taxon>
    </lineage>
</organism>
<accession>A0A9P9FQG2</accession>
<evidence type="ECO:0000256" key="1">
    <source>
        <dbReference type="SAM" id="MobiDB-lite"/>
    </source>
</evidence>
<evidence type="ECO:0000313" key="2">
    <source>
        <dbReference type="EMBL" id="KAH7170699.1"/>
    </source>
</evidence>
<dbReference type="Proteomes" id="UP000738349">
    <property type="component" value="Unassembled WGS sequence"/>
</dbReference>
<sequence length="81" mass="8550">MALPPLTIPQLGYVLFFLGEQTATALEANLSNLESKLDAILAALEANVAEQPKTSEPEKAKSQTVADKGPVEDDIEPGKTA</sequence>
<protein>
    <submittedName>
        <fullName evidence="2">Uncharacterized protein</fullName>
    </submittedName>
</protein>
<dbReference type="OrthoDB" id="5398685at2759"/>
<feature type="region of interest" description="Disordered" evidence="1">
    <location>
        <begin position="49"/>
        <end position="81"/>
    </location>
</feature>
<reference evidence="2" key="1">
    <citation type="journal article" date="2021" name="Nat. Commun.">
        <title>Genetic determinants of endophytism in the Arabidopsis root mycobiome.</title>
        <authorList>
            <person name="Mesny F."/>
            <person name="Miyauchi S."/>
            <person name="Thiergart T."/>
            <person name="Pickel B."/>
            <person name="Atanasova L."/>
            <person name="Karlsson M."/>
            <person name="Huettel B."/>
            <person name="Barry K.W."/>
            <person name="Haridas S."/>
            <person name="Chen C."/>
            <person name="Bauer D."/>
            <person name="Andreopoulos W."/>
            <person name="Pangilinan J."/>
            <person name="LaButti K."/>
            <person name="Riley R."/>
            <person name="Lipzen A."/>
            <person name="Clum A."/>
            <person name="Drula E."/>
            <person name="Henrissat B."/>
            <person name="Kohler A."/>
            <person name="Grigoriev I.V."/>
            <person name="Martin F.M."/>
            <person name="Hacquard S."/>
        </authorList>
    </citation>
    <scope>NUCLEOTIDE SEQUENCE</scope>
    <source>
        <strain evidence="2">MPI-CAGE-AT-0147</strain>
    </source>
</reference>
<proteinExistence type="predicted"/>